<gene>
    <name evidence="1" type="ORF">MTP16_18235</name>
</gene>
<evidence type="ECO:0000313" key="1">
    <source>
        <dbReference type="EMBL" id="UOE33054.1"/>
    </source>
</evidence>
<dbReference type="NCBIfam" id="TIGR02608">
    <property type="entry name" value="delta_60_rpt"/>
    <property type="match status" value="6"/>
</dbReference>
<protein>
    <submittedName>
        <fullName evidence="1">Delta-60 repeat domain-containing protein</fullName>
    </submittedName>
</protein>
<organism evidence="1 2">
    <name type="scientific">Hymenobacter monticola</name>
    <dbReference type="NCBI Taxonomy" id="1705399"/>
    <lineage>
        <taxon>Bacteria</taxon>
        <taxon>Pseudomonadati</taxon>
        <taxon>Bacteroidota</taxon>
        <taxon>Cytophagia</taxon>
        <taxon>Cytophagales</taxon>
        <taxon>Hymenobacteraceae</taxon>
        <taxon>Hymenobacter</taxon>
    </lineage>
</organism>
<dbReference type="Gene3D" id="2.80.10.50">
    <property type="match status" value="4"/>
</dbReference>
<dbReference type="Pfam" id="PF17164">
    <property type="entry name" value="DUF5122"/>
    <property type="match status" value="7"/>
</dbReference>
<accession>A0ABY4B2H0</accession>
<name>A0ABY4B2H0_9BACT</name>
<dbReference type="EMBL" id="CP094534">
    <property type="protein sequence ID" value="UOE33054.1"/>
    <property type="molecule type" value="Genomic_DNA"/>
</dbReference>
<proteinExistence type="predicted"/>
<dbReference type="Proteomes" id="UP000831390">
    <property type="component" value="Chromosome"/>
</dbReference>
<reference evidence="1 2" key="1">
    <citation type="submission" date="2022-03" db="EMBL/GenBank/DDBJ databases">
        <title>Hymenobactersp. isolated from the air.</title>
        <authorList>
            <person name="Won M."/>
            <person name="Kwon S.-W."/>
        </authorList>
    </citation>
    <scope>NUCLEOTIDE SEQUENCE [LARGE SCALE GENOMIC DNA]</scope>
    <source>
        <strain evidence="1 2">KACC 22596</strain>
    </source>
</reference>
<sequence length="597" mass="63745">MAAATAAQAQATTPDGFGYDGEVHALAYQPDGKVVVGGKFGSYNGNEAASDCILRLNRDGTLDKTFNYRALEFRSGASGFDSYGLVKALALQPDGKILVGGYWLNYNNGMGPEPPSGLMRLNPDGSLDKSFNLKGEENLTSFGGRVNALALQPDGKIVVGTQHGDGSENNLVRLNPDGSLDRTFAAPSEYASIKGFARAEYSGGKQQADVNALLLQPDGKILVAGNFDSYNGDQGISRCAMRLNRDGTIDKTFSYRPSRKEDPVPQKQDVLALALQPDGKILIGGIFVTFNAIQVIYGETPKMPHGVMRLLPDGSRDESFNPNGTGTNAGVAALALQPDGRVLVGGGVRSYNGDDDTPDQVFRLLPNGTLDKSFNYRGAGPNEAVQVLVRRPNGKIVIGGGFSKYNGAKIPAGMLELNADGSAAPLATGLAQPDPDVAVQEAYGKKIEAGFAKLDQAYGIAGVKFETPASAISNKTLAQDTRDTKLYTADDRLAVGPVQASAAYIFYKDRLREVRLRVPAEKGPQLLEALQKAYGPGLPGNKSVTWDSEKVHLNYSYDPAEDKYANAVLWSNALSKEMTKDMRADQQAFKKNNTPAN</sequence>
<dbReference type="RefSeq" id="WP_243512646.1">
    <property type="nucleotide sequence ID" value="NZ_CP094534.1"/>
</dbReference>
<keyword evidence="2" id="KW-1185">Reference proteome</keyword>
<evidence type="ECO:0000313" key="2">
    <source>
        <dbReference type="Proteomes" id="UP000831390"/>
    </source>
</evidence>
<dbReference type="SUPFAM" id="SSF63829">
    <property type="entry name" value="Calcium-dependent phosphotriesterase"/>
    <property type="match status" value="1"/>
</dbReference>
<dbReference type="InterPro" id="IPR013431">
    <property type="entry name" value="Delta_60_rpt"/>
</dbReference>